<feature type="domain" description="C2H2-type" evidence="3">
    <location>
        <begin position="40"/>
        <end position="68"/>
    </location>
</feature>
<keyword evidence="1" id="KW-0479">Metal-binding</keyword>
<feature type="region of interest" description="Disordered" evidence="2">
    <location>
        <begin position="1"/>
        <end position="28"/>
    </location>
</feature>
<proteinExistence type="predicted"/>
<dbReference type="SUPFAM" id="SSF57667">
    <property type="entry name" value="beta-beta-alpha zinc fingers"/>
    <property type="match status" value="1"/>
</dbReference>
<keyword evidence="1" id="KW-0862">Zinc</keyword>
<dbReference type="PROSITE" id="PS50157">
    <property type="entry name" value="ZINC_FINGER_C2H2_2"/>
    <property type="match status" value="2"/>
</dbReference>
<dbReference type="SMART" id="SM00355">
    <property type="entry name" value="ZnF_C2H2"/>
    <property type="match status" value="3"/>
</dbReference>
<dbReference type="AlphaFoldDB" id="A0A7R9LNM8"/>
<dbReference type="InterPro" id="IPR036236">
    <property type="entry name" value="Znf_C2H2_sf"/>
</dbReference>
<name>A0A7R9LNM8_9ACAR</name>
<dbReference type="Pfam" id="PF00096">
    <property type="entry name" value="zf-C2H2"/>
    <property type="match status" value="1"/>
</dbReference>
<feature type="domain" description="C2H2-type" evidence="3">
    <location>
        <begin position="272"/>
        <end position="297"/>
    </location>
</feature>
<dbReference type="EMBL" id="OC887504">
    <property type="protein sequence ID" value="CAD7644998.1"/>
    <property type="molecule type" value="Genomic_DNA"/>
</dbReference>
<dbReference type="Gene3D" id="3.30.160.60">
    <property type="entry name" value="Classic Zinc Finger"/>
    <property type="match status" value="1"/>
</dbReference>
<keyword evidence="5" id="KW-1185">Reference proteome</keyword>
<accession>A0A7R9LNM8</accession>
<gene>
    <name evidence="4" type="ORF">OSB1V03_LOCUS20303</name>
</gene>
<dbReference type="GO" id="GO:0008270">
    <property type="term" value="F:zinc ion binding"/>
    <property type="evidence" value="ECO:0007669"/>
    <property type="project" value="UniProtKB-KW"/>
</dbReference>
<reference evidence="4" key="1">
    <citation type="submission" date="2020-11" db="EMBL/GenBank/DDBJ databases">
        <authorList>
            <person name="Tran Van P."/>
        </authorList>
    </citation>
    <scope>NUCLEOTIDE SEQUENCE</scope>
</reference>
<dbReference type="Proteomes" id="UP000759131">
    <property type="component" value="Unassembled WGS sequence"/>
</dbReference>
<organism evidence="4">
    <name type="scientific">Medioppia subpectinata</name>
    <dbReference type="NCBI Taxonomy" id="1979941"/>
    <lineage>
        <taxon>Eukaryota</taxon>
        <taxon>Metazoa</taxon>
        <taxon>Ecdysozoa</taxon>
        <taxon>Arthropoda</taxon>
        <taxon>Chelicerata</taxon>
        <taxon>Arachnida</taxon>
        <taxon>Acari</taxon>
        <taxon>Acariformes</taxon>
        <taxon>Sarcoptiformes</taxon>
        <taxon>Oribatida</taxon>
        <taxon>Brachypylina</taxon>
        <taxon>Oppioidea</taxon>
        <taxon>Oppiidae</taxon>
        <taxon>Medioppia</taxon>
    </lineage>
</organism>
<dbReference type="PROSITE" id="PS00028">
    <property type="entry name" value="ZINC_FINGER_C2H2_1"/>
    <property type="match status" value="3"/>
</dbReference>
<feature type="non-terminal residue" evidence="4">
    <location>
        <position position="1"/>
    </location>
</feature>
<protein>
    <recommendedName>
        <fullName evidence="3">C2H2-type domain-containing protein</fullName>
    </recommendedName>
</protein>
<dbReference type="EMBL" id="CAJPIZ010032929">
    <property type="protein sequence ID" value="CAG2120356.1"/>
    <property type="molecule type" value="Genomic_DNA"/>
</dbReference>
<evidence type="ECO:0000313" key="4">
    <source>
        <dbReference type="EMBL" id="CAD7644998.1"/>
    </source>
</evidence>
<dbReference type="InterPro" id="IPR013087">
    <property type="entry name" value="Znf_C2H2_type"/>
</dbReference>
<sequence>TTSAGNERSRELEPGIDQWPNWPTGRRTRRTTRWSASGGYRCTECGQKFTDRLLVYQHMRIVHSSDQFHSWTLTPTVMVTNSTSRPFSQPVNQTYHKQTPDALPPVPTIATTSSADNQLVNITTDTDSDSDIVLIGRVPAPKRPARNRSPVDIKPSLIDSIPLVPEIVNKPPVETVTLTRSGRELVRELAPGIRRVKRRTPSPPVLWCSHCELGFETRDTYFAHMRPLHWSAQARAEALDSVAQPRVRALHSSAQPTARAFYRSAQPKARSVPCDECERYFYDNNGLKMHKMAKHYK</sequence>
<keyword evidence="1" id="KW-0863">Zinc-finger</keyword>
<evidence type="ECO:0000256" key="1">
    <source>
        <dbReference type="PROSITE-ProRule" id="PRU00042"/>
    </source>
</evidence>
<evidence type="ECO:0000256" key="2">
    <source>
        <dbReference type="SAM" id="MobiDB-lite"/>
    </source>
</evidence>
<feature type="non-terminal residue" evidence="4">
    <location>
        <position position="297"/>
    </location>
</feature>
<evidence type="ECO:0000259" key="3">
    <source>
        <dbReference type="PROSITE" id="PS50157"/>
    </source>
</evidence>
<evidence type="ECO:0000313" key="5">
    <source>
        <dbReference type="Proteomes" id="UP000759131"/>
    </source>
</evidence>